<protein>
    <submittedName>
        <fullName evidence="11">Family 28 glycoside hydrolase</fullName>
    </submittedName>
</protein>
<dbReference type="Gene3D" id="2.160.20.10">
    <property type="entry name" value="Single-stranded right-handed beta-helix, Pectin lyase-like"/>
    <property type="match status" value="1"/>
</dbReference>
<dbReference type="Proteomes" id="UP000803844">
    <property type="component" value="Unassembled WGS sequence"/>
</dbReference>
<keyword evidence="8" id="KW-0961">Cell wall biogenesis/degradation</keyword>
<evidence type="ECO:0000256" key="8">
    <source>
        <dbReference type="ARBA" id="ARBA00023316"/>
    </source>
</evidence>
<dbReference type="GeneID" id="63834927"/>
<keyword evidence="5 9" id="KW-0378">Hydrolase</keyword>
<sequence>MENLTAYVFRVLPLMVITLVLGTQVSSVSAKTCVVSASGSNTTDDAPAIVEAFEECGQGGTIVFSNTTYYVNSVMNINGIEDALVDIQGTLLWSTDISYWLNNSLPVGYQNQSTAFILSGNNVTINGGGVGTLNGNGQSWYTFIGEQSDTSNYPGRPHAITLSGLNNSQITGVNFLQSQMWTMSIIYSHNVTLDSIYVNNLVESGSASNTDGADTIRSSNITFDNWTVYNGDDSIALKGNSTDITIRNSQFYDGLGIAIGSIGQYDGVYEVIQGLTVDNITYSDTLHAFYFKTWTGTQVGYPPNGGGGGIADVSNMNVTSLYASSLRGAAVAISQCTTFSGGGTPANCTNSEVQIHDITVQGLSGTSESDDVASLQCSAVKPCYDIAIEDITLTLAGGTEATEYLCSEVESNTGFNCTGSACVGSSATGEC</sequence>
<dbReference type="EMBL" id="MU032351">
    <property type="protein sequence ID" value="KAF3761416.1"/>
    <property type="molecule type" value="Genomic_DNA"/>
</dbReference>
<evidence type="ECO:0000256" key="10">
    <source>
        <dbReference type="SAM" id="SignalP"/>
    </source>
</evidence>
<dbReference type="SUPFAM" id="SSF51126">
    <property type="entry name" value="Pectin lyase-like"/>
    <property type="match status" value="1"/>
</dbReference>
<keyword evidence="7 9" id="KW-0326">Glycosidase</keyword>
<dbReference type="GO" id="GO:0004650">
    <property type="term" value="F:polygalacturonase activity"/>
    <property type="evidence" value="ECO:0007669"/>
    <property type="project" value="InterPro"/>
</dbReference>
<dbReference type="PANTHER" id="PTHR31736:SF8">
    <property type="entry name" value="PUTATIVE (AFU_ORTHOLOGUE AFUA_7G06410)-RELATED"/>
    <property type="match status" value="1"/>
</dbReference>
<accession>A0A9P4XV08</accession>
<keyword evidence="12" id="KW-1185">Reference proteome</keyword>
<comment type="similarity">
    <text evidence="2 9">Belongs to the glycosyl hydrolase 28 family.</text>
</comment>
<organism evidence="11 12">
    <name type="scientific">Cryphonectria parasitica (strain ATCC 38755 / EP155)</name>
    <dbReference type="NCBI Taxonomy" id="660469"/>
    <lineage>
        <taxon>Eukaryota</taxon>
        <taxon>Fungi</taxon>
        <taxon>Dikarya</taxon>
        <taxon>Ascomycota</taxon>
        <taxon>Pezizomycotina</taxon>
        <taxon>Sordariomycetes</taxon>
        <taxon>Sordariomycetidae</taxon>
        <taxon>Diaporthales</taxon>
        <taxon>Cryphonectriaceae</taxon>
        <taxon>Cryphonectria-Endothia species complex</taxon>
        <taxon>Cryphonectria</taxon>
    </lineage>
</organism>
<dbReference type="AlphaFoldDB" id="A0A9P4XV08"/>
<evidence type="ECO:0000256" key="7">
    <source>
        <dbReference type="ARBA" id="ARBA00023295"/>
    </source>
</evidence>
<dbReference type="InterPro" id="IPR011050">
    <property type="entry name" value="Pectin_lyase_fold/virulence"/>
</dbReference>
<evidence type="ECO:0000256" key="4">
    <source>
        <dbReference type="ARBA" id="ARBA00022729"/>
    </source>
</evidence>
<dbReference type="GO" id="GO:0005576">
    <property type="term" value="C:extracellular region"/>
    <property type="evidence" value="ECO:0007669"/>
    <property type="project" value="UniProtKB-SubCell"/>
</dbReference>
<evidence type="ECO:0000256" key="9">
    <source>
        <dbReference type="RuleBase" id="RU361169"/>
    </source>
</evidence>
<dbReference type="InterPro" id="IPR012334">
    <property type="entry name" value="Pectin_lyas_fold"/>
</dbReference>
<comment type="caution">
    <text evidence="11">The sequence shown here is derived from an EMBL/GenBank/DDBJ whole genome shotgun (WGS) entry which is preliminary data.</text>
</comment>
<dbReference type="OrthoDB" id="187139at2759"/>
<dbReference type="GO" id="GO:0005975">
    <property type="term" value="P:carbohydrate metabolic process"/>
    <property type="evidence" value="ECO:0007669"/>
    <property type="project" value="InterPro"/>
</dbReference>
<comment type="subcellular location">
    <subcellularLocation>
        <location evidence="1">Secreted</location>
    </subcellularLocation>
</comment>
<dbReference type="RefSeq" id="XP_040772395.1">
    <property type="nucleotide sequence ID" value="XM_040917798.1"/>
</dbReference>
<reference evidence="11" key="1">
    <citation type="journal article" date="2020" name="Phytopathology">
        <title>Genome sequence of the chestnut blight fungus Cryphonectria parasitica EP155: A fundamental resource for an archetypical invasive plant pathogen.</title>
        <authorList>
            <person name="Crouch J.A."/>
            <person name="Dawe A."/>
            <person name="Aerts A."/>
            <person name="Barry K."/>
            <person name="Churchill A.C.L."/>
            <person name="Grimwood J."/>
            <person name="Hillman B."/>
            <person name="Milgroom M.G."/>
            <person name="Pangilinan J."/>
            <person name="Smith M."/>
            <person name="Salamov A."/>
            <person name="Schmutz J."/>
            <person name="Yadav J."/>
            <person name="Grigoriev I.V."/>
            <person name="Nuss D."/>
        </authorList>
    </citation>
    <scope>NUCLEOTIDE SEQUENCE</scope>
    <source>
        <strain evidence="11">EP155</strain>
    </source>
</reference>
<feature type="signal peptide" evidence="10">
    <location>
        <begin position="1"/>
        <end position="30"/>
    </location>
</feature>
<dbReference type="Pfam" id="PF00295">
    <property type="entry name" value="Glyco_hydro_28"/>
    <property type="match status" value="1"/>
</dbReference>
<dbReference type="InterPro" id="IPR000743">
    <property type="entry name" value="Glyco_hydro_28"/>
</dbReference>
<evidence type="ECO:0000256" key="2">
    <source>
        <dbReference type="ARBA" id="ARBA00008834"/>
    </source>
</evidence>
<name>A0A9P4XV08_CRYP1</name>
<feature type="chain" id="PRO_5040256412" evidence="10">
    <location>
        <begin position="31"/>
        <end position="431"/>
    </location>
</feature>
<dbReference type="GO" id="GO:0071555">
    <property type="term" value="P:cell wall organization"/>
    <property type="evidence" value="ECO:0007669"/>
    <property type="project" value="UniProtKB-KW"/>
</dbReference>
<keyword evidence="3" id="KW-0964">Secreted</keyword>
<gene>
    <name evidence="11" type="ORF">M406DRAFT_266374</name>
</gene>
<proteinExistence type="inferred from homology"/>
<evidence type="ECO:0000256" key="6">
    <source>
        <dbReference type="ARBA" id="ARBA00023180"/>
    </source>
</evidence>
<evidence type="ECO:0000313" key="11">
    <source>
        <dbReference type="EMBL" id="KAF3761416.1"/>
    </source>
</evidence>
<dbReference type="PANTHER" id="PTHR31736">
    <property type="match status" value="1"/>
</dbReference>
<evidence type="ECO:0000256" key="5">
    <source>
        <dbReference type="ARBA" id="ARBA00022801"/>
    </source>
</evidence>
<evidence type="ECO:0000313" key="12">
    <source>
        <dbReference type="Proteomes" id="UP000803844"/>
    </source>
</evidence>
<evidence type="ECO:0000256" key="3">
    <source>
        <dbReference type="ARBA" id="ARBA00022525"/>
    </source>
</evidence>
<keyword evidence="6" id="KW-0325">Glycoprotein</keyword>
<keyword evidence="4 10" id="KW-0732">Signal</keyword>
<evidence type="ECO:0000256" key="1">
    <source>
        <dbReference type="ARBA" id="ARBA00004613"/>
    </source>
</evidence>